<dbReference type="Gramene" id="HORVU.MOREX.r3.4HG0395350.1">
    <property type="protein sequence ID" value="HORVU.MOREX.r3.4HG0395350.1.CDS1"/>
    <property type="gene ID" value="HORVU.MOREX.r3.4HG0395350"/>
</dbReference>
<evidence type="ECO:0000313" key="2">
    <source>
        <dbReference type="EnsemblPlants" id="HORVU.MOREX.r3.4HG0395350.1.CDS1"/>
    </source>
</evidence>
<sequence>MLLENQLPWHVVVAVMDSLQPEARSNLMESVGNFIVRMGKTFKIRHDGEAEDFVWETNGLPQPHLLRLFRRHKTEPGSRIKWSEVNHISASSAIELAQMGIKLKASKSAAFTDMDIKRKWTLNGELSLAPLSLNDARARCLVNMAAFELSTAWSYEDHPNSTAVCSYLALFAMFMAKEDDVQVLRSRRILHGHYTNAEMIAFFNVVMNHLPDRGCRFAHIMAHIVDYKKRRCIPTRVHKFLYLNCGTIVQVLTIVSILGGLFQLLLSVNKGQAGNNGQYLTLLPS</sequence>
<dbReference type="PANTHER" id="PTHR31549">
    <property type="entry name" value="PROTEIN, PUTATIVE (DUF247)-RELATED-RELATED"/>
    <property type="match status" value="1"/>
</dbReference>
<reference evidence="2" key="2">
    <citation type="submission" date="2020-10" db="EMBL/GenBank/DDBJ databases">
        <authorList>
            <person name="Scholz U."/>
            <person name="Mascher M."/>
            <person name="Fiebig A."/>
        </authorList>
    </citation>
    <scope>NUCLEOTIDE SEQUENCE [LARGE SCALE GENOMIC DNA]</scope>
    <source>
        <strain evidence="2">cv. Morex</strain>
    </source>
</reference>
<dbReference type="GeneID" id="123446766"/>
<dbReference type="RefSeq" id="XP_044979244.1">
    <property type="nucleotide sequence ID" value="XM_045123309.1"/>
</dbReference>
<proteinExistence type="predicted"/>
<dbReference type="Proteomes" id="UP000011116">
    <property type="component" value="Chromosome 4H"/>
</dbReference>
<dbReference type="InterPro" id="IPR004158">
    <property type="entry name" value="DUF247_pln"/>
</dbReference>
<accession>A0A8I7B7G8</accession>
<dbReference type="AlphaFoldDB" id="A0A8I7B7G8"/>
<evidence type="ECO:0000256" key="1">
    <source>
        <dbReference type="SAM" id="Phobius"/>
    </source>
</evidence>
<keyword evidence="1" id="KW-1133">Transmembrane helix</keyword>
<keyword evidence="1" id="KW-0812">Transmembrane</keyword>
<keyword evidence="1" id="KW-0472">Membrane</keyword>
<protein>
    <submittedName>
        <fullName evidence="2">Uncharacterized protein</fullName>
    </submittedName>
</protein>
<dbReference type="Gramene" id="HORVU.MOREX.r2.4HG0328880.1">
    <property type="protein sequence ID" value="HORVU.MOREX.r2.4HG0328880.1.CDS.1"/>
    <property type="gene ID" value="HORVU.MOREX.r2.4HG0328880"/>
</dbReference>
<dbReference type="OrthoDB" id="677916at2759"/>
<keyword evidence="3" id="KW-1185">Reference proteome</keyword>
<feature type="transmembrane region" description="Helical" evidence="1">
    <location>
        <begin position="240"/>
        <end position="266"/>
    </location>
</feature>
<reference evidence="2" key="3">
    <citation type="submission" date="2022-01" db="UniProtKB">
        <authorList>
            <consortium name="EnsemblPlants"/>
        </authorList>
    </citation>
    <scope>IDENTIFICATION</scope>
    <source>
        <strain evidence="2">subsp. vulgare</strain>
    </source>
</reference>
<organism evidence="2 3">
    <name type="scientific">Hordeum vulgare subsp. vulgare</name>
    <name type="common">Domesticated barley</name>
    <dbReference type="NCBI Taxonomy" id="112509"/>
    <lineage>
        <taxon>Eukaryota</taxon>
        <taxon>Viridiplantae</taxon>
        <taxon>Streptophyta</taxon>
        <taxon>Embryophyta</taxon>
        <taxon>Tracheophyta</taxon>
        <taxon>Spermatophyta</taxon>
        <taxon>Magnoliopsida</taxon>
        <taxon>Liliopsida</taxon>
        <taxon>Poales</taxon>
        <taxon>Poaceae</taxon>
        <taxon>BOP clade</taxon>
        <taxon>Pooideae</taxon>
        <taxon>Triticodae</taxon>
        <taxon>Triticeae</taxon>
        <taxon>Hordeinae</taxon>
        <taxon>Hordeum</taxon>
    </lineage>
</organism>
<dbReference type="Pfam" id="PF03140">
    <property type="entry name" value="DUF247"/>
    <property type="match status" value="1"/>
</dbReference>
<name>A0A8I7B7G8_HORVV</name>
<dbReference type="KEGG" id="hvg:123446766"/>
<evidence type="ECO:0000313" key="3">
    <source>
        <dbReference type="Proteomes" id="UP000011116"/>
    </source>
</evidence>
<dbReference type="PANTHER" id="PTHR31549:SF256">
    <property type="entry name" value="EXPRESSED PROTEIN"/>
    <property type="match status" value="1"/>
</dbReference>
<dbReference type="EnsemblPlants" id="HORVU.MOREX.r3.4HG0395350.1">
    <property type="protein sequence ID" value="HORVU.MOREX.r3.4HG0395350.1.CDS1"/>
    <property type="gene ID" value="HORVU.MOREX.r3.4HG0395350"/>
</dbReference>
<gene>
    <name evidence="2" type="primary">LOC123446766</name>
</gene>
<reference evidence="3" key="1">
    <citation type="journal article" date="2012" name="Nature">
        <title>A physical, genetic and functional sequence assembly of the barley genome.</title>
        <authorList>
            <consortium name="The International Barley Genome Sequencing Consortium"/>
            <person name="Mayer K.F."/>
            <person name="Waugh R."/>
            <person name="Brown J.W."/>
            <person name="Schulman A."/>
            <person name="Langridge P."/>
            <person name="Platzer M."/>
            <person name="Fincher G.B."/>
            <person name="Muehlbauer G.J."/>
            <person name="Sato K."/>
            <person name="Close T.J."/>
            <person name="Wise R.P."/>
            <person name="Stein N."/>
        </authorList>
    </citation>
    <scope>NUCLEOTIDE SEQUENCE [LARGE SCALE GENOMIC DNA]</scope>
    <source>
        <strain evidence="3">cv. Morex</strain>
    </source>
</reference>